<evidence type="ECO:0000256" key="14">
    <source>
        <dbReference type="RuleBase" id="RU003785"/>
    </source>
</evidence>
<dbReference type="EC" id="2.5.1.75" evidence="3"/>
<feature type="signal peptide" evidence="16">
    <location>
        <begin position="1"/>
        <end position="17"/>
    </location>
</feature>
<dbReference type="GO" id="GO:0052381">
    <property type="term" value="F:tRNA dimethylallyltransferase activity"/>
    <property type="evidence" value="ECO:0007669"/>
    <property type="project" value="UniProtKB-EC"/>
</dbReference>
<dbReference type="SUPFAM" id="SSF57903">
    <property type="entry name" value="FYVE/PHD zinc finger"/>
    <property type="match status" value="1"/>
</dbReference>
<sequence>MRLALATSLATLRRCVAMSAAPKTKVVVLAGPTAVGKSAAALELCRSLGGEIVSADSVQLYRGLDIGANKPSAADMAAVRHHLVDAGDPAAPWSAGEWCRAAVAAVDDVAARGGVPVVVGGTMMYARWLVRGAPDAPPASAASAAAAAALLAPHEAAGDWAGAVAAVAAEGETFAARAAALSANDWYRLARAVEIELDGGAGGRPPRAPPLGAYDVRCAFLAPGDRAALFHGIDARCDAMLARGLLGEVAALRAAGRLPETSTAARAIGYRQALDYLVGRRDDAGDGALDAGARRDAYVDFCRKFRTASRNYAAEQMKWYRRDADFAVVPAGDGAALAALFAGDRADYEARRAGDGAARDSLAADKKVMKTFASKPCAAAADPAALAAHLAAADAAVAVLRAAGGRGDGARDDDTDAMGMADRALVAAEAVAAKEAELSPPLDASSPEWMADGSSATCMVCERAFNGVTVRRHHCRSCGKLVCGPCSRKTVMRLGGPARCCNACAWRLGAGRGPAAFLGSARRRRSDSHASRLRAATIEENQRWAGSWSGNHLLPLDPFRYVGLGDSRRAAFRRFPADAPPPGRGGAWAGDWELERDGDRCDEHGWSYGVDFSEFALRGLTRPAARPLTYVRRRRWVRSWLTGLGGRPSVRARDARRSARRAPSDARAAADAATPAVDVDEALLRGGPGAADPEARHVEILDGECGAGADACAAYARLATRPVALEVAGEDGEEERDLYVRTRARSPRDDGPGWLATAWRRTAVVRRARADERLRLSDGAAAVAVANPRSLVDVHVCDAETDGVVAEAILTLFELDASIERDACARAVDGLGALVYGDEAAAPAPGARAPRRRSCAVRPEDADRVAVPLRSTRHGREVHGGVHGGELVLDAALDVDYAGLVLRTRERVPMAPENLGEFQTAAMRELFLRCQALVTPAVAARDALVAVADWGAAPRRTALTLAALLAVEWHVDAAKILAVFPLAAVALLAATLRRRASGAWARAWVERDEERQLICCAGLGGGEGDVEARRELALLRVAARRYAARGPARSPRPRPPRVDVSYAPEARGVRDGAFRCRVATLDLDDGRPATDQDAERRPRGVDDAGAANPWLERTKASGRRGSLSSAPRPRRRGSATELLNVAARTDGAVEDVLEPWVARGRVFRRAARYPVLQDLEAAGKARRAVPWSRGEAALVFSLAEPGGDDGAARPAPPLGECHVRVADLLGSAASEANGGPQPPVDVWLPVGPPGATDGGSDAADSDSDGGGGARGPVGDVLLTLQVALPSRSDRLRPLTDADRAEQTLIDKLAARVRAADGGDGARPRGLIAEYQALIGEARAQVLESHRQLLRCVSFAESLVNLACWAACWVQPRKTALVLAATVAASGAALLLPVQAVLMGGTASFFYDAWIKHLRSLGARGEKRVDERLFNFVPDAADLAAYFAPRTRRFLDATPGARSSHARLQKFTERFAAVIYKTSGNFFKLWQRRYVVVTDDRRLYWWLSAEDTRDDLPPKGARYLAPPEQQRAAFADGAKDAPRGAPRTGRVVPYLAADHFGAKPALHFLCATSEDEAERLRVALCQADDGDAATPRTPRTPG</sequence>
<organism evidence="19">
    <name type="scientific">Aureococcus anophagefferens</name>
    <name type="common">Harmful bloom alga</name>
    <dbReference type="NCBI Taxonomy" id="44056"/>
    <lineage>
        <taxon>Eukaryota</taxon>
        <taxon>Sar</taxon>
        <taxon>Stramenopiles</taxon>
        <taxon>Ochrophyta</taxon>
        <taxon>Pelagophyceae</taxon>
        <taxon>Pelagomonadales</taxon>
        <taxon>Pelagomonadaceae</taxon>
        <taxon>Aureococcus</taxon>
    </lineage>
</organism>
<evidence type="ECO:0000256" key="9">
    <source>
        <dbReference type="ARBA" id="ARBA00022833"/>
    </source>
</evidence>
<dbReference type="OrthoDB" id="775260at2759"/>
<evidence type="ECO:0000256" key="15">
    <source>
        <dbReference type="SAM" id="MobiDB-lite"/>
    </source>
</evidence>
<accession>F0XYJ7</accession>
<dbReference type="KEGG" id="aaf:AURANDRAFT_61466"/>
<dbReference type="GO" id="GO:0005524">
    <property type="term" value="F:ATP binding"/>
    <property type="evidence" value="ECO:0007669"/>
    <property type="project" value="UniProtKB-KW"/>
</dbReference>
<keyword evidence="9" id="KW-0862">Zinc</keyword>
<dbReference type="RefSeq" id="XP_009033241.1">
    <property type="nucleotide sequence ID" value="XM_009034993.1"/>
</dbReference>
<feature type="compositionally biased region" description="Basic and acidic residues" evidence="15">
    <location>
        <begin position="1085"/>
        <end position="1102"/>
    </location>
</feature>
<evidence type="ECO:0000256" key="5">
    <source>
        <dbReference type="ARBA" id="ARBA00022694"/>
    </source>
</evidence>
<dbReference type="Gene3D" id="3.40.50.300">
    <property type="entry name" value="P-loop containing nucleotide triphosphate hydrolases"/>
    <property type="match status" value="1"/>
</dbReference>
<dbReference type="Pfam" id="PF01363">
    <property type="entry name" value="FYVE"/>
    <property type="match status" value="1"/>
</dbReference>
<protein>
    <recommendedName>
        <fullName evidence="3">tRNA dimethylallyltransferase</fullName>
        <ecNumber evidence="3">2.5.1.75</ecNumber>
    </recommendedName>
</protein>
<feature type="region of interest" description="Disordered" evidence="15">
    <location>
        <begin position="651"/>
        <end position="673"/>
    </location>
</feature>
<proteinExistence type="inferred from homology"/>
<feature type="compositionally biased region" description="Low complexity" evidence="15">
    <location>
        <begin position="1249"/>
        <end position="1258"/>
    </location>
</feature>
<dbReference type="InterPro" id="IPR039657">
    <property type="entry name" value="Dimethylallyltransferase"/>
</dbReference>
<dbReference type="InterPro" id="IPR013083">
    <property type="entry name" value="Znf_RING/FYVE/PHD"/>
</dbReference>
<keyword evidence="16" id="KW-0732">Signal</keyword>
<evidence type="ECO:0000256" key="4">
    <source>
        <dbReference type="ARBA" id="ARBA00022679"/>
    </source>
</evidence>
<comment type="similarity">
    <text evidence="2 14">Belongs to the IPP transferase family.</text>
</comment>
<keyword evidence="11" id="KW-0460">Magnesium</keyword>
<evidence type="ECO:0000256" key="11">
    <source>
        <dbReference type="ARBA" id="ARBA00022842"/>
    </source>
</evidence>
<dbReference type="InterPro" id="IPR017455">
    <property type="entry name" value="Znf_FYVE-rel"/>
</dbReference>
<dbReference type="SUPFAM" id="SSF52540">
    <property type="entry name" value="P-loop containing nucleoside triphosphate hydrolases"/>
    <property type="match status" value="1"/>
</dbReference>
<dbReference type="HAMAP" id="MF_00185">
    <property type="entry name" value="IPP_trans"/>
    <property type="match status" value="1"/>
</dbReference>
<evidence type="ECO:0000256" key="3">
    <source>
        <dbReference type="ARBA" id="ARBA00012665"/>
    </source>
</evidence>
<reference evidence="18 19" key="1">
    <citation type="journal article" date="2011" name="Proc. Natl. Acad. Sci. U.S.A.">
        <title>Niche of harmful alga Aureococcus anophagefferens revealed through ecogenomics.</title>
        <authorList>
            <person name="Gobler C.J."/>
            <person name="Berry D.L."/>
            <person name="Dyhrman S.T."/>
            <person name="Wilhelm S.W."/>
            <person name="Salamov A."/>
            <person name="Lobanov A.V."/>
            <person name="Zhang Y."/>
            <person name="Collier J.L."/>
            <person name="Wurch L.L."/>
            <person name="Kustka A.B."/>
            <person name="Dill B.D."/>
            <person name="Shah M."/>
            <person name="VerBerkmoes N.C."/>
            <person name="Kuo A."/>
            <person name="Terry A."/>
            <person name="Pangilinan J."/>
            <person name="Lindquist E.A."/>
            <person name="Lucas S."/>
            <person name="Paulsen I.T."/>
            <person name="Hattenrath-Lehmann T.K."/>
            <person name="Talmage S.C."/>
            <person name="Walker E.A."/>
            <person name="Koch F."/>
            <person name="Burson A.M."/>
            <person name="Marcoval M.A."/>
            <person name="Tang Y.Z."/>
            <person name="Lecleir G.R."/>
            <person name="Coyne K.J."/>
            <person name="Berg G.M."/>
            <person name="Bertrand E.M."/>
            <person name="Saito M.A."/>
            <person name="Gladyshev V.N."/>
            <person name="Grigoriev I.V."/>
        </authorList>
    </citation>
    <scope>NUCLEOTIDE SEQUENCE [LARGE SCALE GENOMIC DNA]</scope>
    <source>
        <strain evidence="19">CCMP 1984</strain>
    </source>
</reference>
<evidence type="ECO:0000256" key="1">
    <source>
        <dbReference type="ARBA" id="ARBA00001946"/>
    </source>
</evidence>
<feature type="region of interest" description="Disordered" evidence="15">
    <location>
        <begin position="1229"/>
        <end position="1271"/>
    </location>
</feature>
<dbReference type="GO" id="GO:0006400">
    <property type="term" value="P:tRNA modification"/>
    <property type="evidence" value="ECO:0007669"/>
    <property type="project" value="TreeGrafter"/>
</dbReference>
<dbReference type="GO" id="GO:0008270">
    <property type="term" value="F:zinc ion binding"/>
    <property type="evidence" value="ECO:0007669"/>
    <property type="project" value="UniProtKB-KW"/>
</dbReference>
<dbReference type="InParanoid" id="F0XYJ7"/>
<keyword evidence="10 14" id="KW-0067">ATP-binding</keyword>
<keyword evidence="6" id="KW-0479">Metal-binding</keyword>
<dbReference type="PANTHER" id="PTHR11088">
    <property type="entry name" value="TRNA DIMETHYLALLYLTRANSFERASE"/>
    <property type="match status" value="1"/>
</dbReference>
<dbReference type="EMBL" id="GL833121">
    <property type="protein sequence ID" value="EGB12160.1"/>
    <property type="molecule type" value="Genomic_DNA"/>
</dbReference>
<dbReference type="InterPro" id="IPR027417">
    <property type="entry name" value="P-loop_NTPase"/>
</dbReference>
<dbReference type="InterPro" id="IPR018022">
    <property type="entry name" value="IPT"/>
</dbReference>
<comment type="catalytic activity">
    <reaction evidence="12">
        <text>adenosine(37) in tRNA + dimethylallyl diphosphate = N(6)-dimethylallyladenosine(37) in tRNA + diphosphate</text>
        <dbReference type="Rhea" id="RHEA:26482"/>
        <dbReference type="Rhea" id="RHEA-COMP:10162"/>
        <dbReference type="Rhea" id="RHEA-COMP:10375"/>
        <dbReference type="ChEBI" id="CHEBI:33019"/>
        <dbReference type="ChEBI" id="CHEBI:57623"/>
        <dbReference type="ChEBI" id="CHEBI:74411"/>
        <dbReference type="ChEBI" id="CHEBI:74415"/>
        <dbReference type="EC" id="2.5.1.75"/>
    </reaction>
</comment>
<dbReference type="SUPFAM" id="SSF50729">
    <property type="entry name" value="PH domain-like"/>
    <property type="match status" value="1"/>
</dbReference>
<evidence type="ECO:0000256" key="10">
    <source>
        <dbReference type="ARBA" id="ARBA00022840"/>
    </source>
</evidence>
<evidence type="ECO:0000256" key="8">
    <source>
        <dbReference type="ARBA" id="ARBA00022771"/>
    </source>
</evidence>
<dbReference type="NCBIfam" id="TIGR00174">
    <property type="entry name" value="miaA"/>
    <property type="match status" value="1"/>
</dbReference>
<evidence type="ECO:0000256" key="13">
    <source>
        <dbReference type="PROSITE-ProRule" id="PRU00091"/>
    </source>
</evidence>
<evidence type="ECO:0000256" key="2">
    <source>
        <dbReference type="ARBA" id="ARBA00005842"/>
    </source>
</evidence>
<evidence type="ECO:0000256" key="6">
    <source>
        <dbReference type="ARBA" id="ARBA00022723"/>
    </source>
</evidence>
<dbReference type="GeneID" id="20223485"/>
<evidence type="ECO:0000259" key="17">
    <source>
        <dbReference type="PROSITE" id="PS50178"/>
    </source>
</evidence>
<feature type="chain" id="PRO_5003264273" description="tRNA dimethylallyltransferase" evidence="16">
    <location>
        <begin position="18"/>
        <end position="1597"/>
    </location>
</feature>
<feature type="region of interest" description="Disordered" evidence="15">
    <location>
        <begin position="1085"/>
        <end position="1135"/>
    </location>
</feature>
<keyword evidence="4 14" id="KW-0808">Transferase</keyword>
<comment type="cofactor">
    <cofactor evidence="1">
        <name>Mg(2+)</name>
        <dbReference type="ChEBI" id="CHEBI:18420"/>
    </cofactor>
</comment>
<feature type="domain" description="FYVE-type" evidence="17">
    <location>
        <begin position="452"/>
        <end position="509"/>
    </location>
</feature>
<dbReference type="Proteomes" id="UP000002729">
    <property type="component" value="Unassembled WGS sequence"/>
</dbReference>
<dbReference type="PROSITE" id="PS50178">
    <property type="entry name" value="ZF_FYVE"/>
    <property type="match status" value="1"/>
</dbReference>
<dbReference type="PANTHER" id="PTHR11088:SF60">
    <property type="entry name" value="TRNA DIMETHYLALLYLTRANSFERASE"/>
    <property type="match status" value="1"/>
</dbReference>
<keyword evidence="7 14" id="KW-0547">Nucleotide-binding</keyword>
<keyword evidence="5" id="KW-0819">tRNA processing</keyword>
<evidence type="ECO:0000256" key="7">
    <source>
        <dbReference type="ARBA" id="ARBA00022741"/>
    </source>
</evidence>
<keyword evidence="19" id="KW-1185">Reference proteome</keyword>
<evidence type="ECO:0000256" key="16">
    <source>
        <dbReference type="SAM" id="SignalP"/>
    </source>
</evidence>
<evidence type="ECO:0000256" key="12">
    <source>
        <dbReference type="ARBA" id="ARBA00049563"/>
    </source>
</evidence>
<dbReference type="InterPro" id="IPR011011">
    <property type="entry name" value="Znf_FYVE_PHD"/>
</dbReference>
<gene>
    <name evidence="18" type="ORF">AURANDRAFT_61466</name>
</gene>
<name>F0XYJ7_AURAN</name>
<keyword evidence="8 13" id="KW-0863">Zinc-finger</keyword>
<dbReference type="SMART" id="SM00064">
    <property type="entry name" value="FYVE"/>
    <property type="match status" value="1"/>
</dbReference>
<dbReference type="Pfam" id="PF01715">
    <property type="entry name" value="IPPT"/>
    <property type="match status" value="1"/>
</dbReference>
<dbReference type="eggNOG" id="KOG1384">
    <property type="taxonomic scope" value="Eukaryota"/>
</dbReference>
<dbReference type="Gene3D" id="3.30.40.10">
    <property type="entry name" value="Zinc/RING finger domain, C3HC4 (zinc finger)"/>
    <property type="match status" value="1"/>
</dbReference>
<evidence type="ECO:0000313" key="19">
    <source>
        <dbReference type="Proteomes" id="UP000002729"/>
    </source>
</evidence>
<dbReference type="InterPro" id="IPR000306">
    <property type="entry name" value="Znf_FYVE"/>
</dbReference>
<evidence type="ECO:0000313" key="18">
    <source>
        <dbReference type="EMBL" id="EGB12160.1"/>
    </source>
</evidence>